<dbReference type="PANTHER" id="PTHR44229:SF4">
    <property type="entry name" value="15-HYDROXYPROSTAGLANDIN DEHYDROGENASE [NAD(+)]"/>
    <property type="match status" value="1"/>
</dbReference>
<comment type="catalytic activity">
    <reaction evidence="19">
        <text>resolvin D2 + NAD(+) = 16-oxoresolvin D2 + NADH + H(+)</text>
        <dbReference type="Rhea" id="RHEA:53588"/>
        <dbReference type="ChEBI" id="CHEBI:15378"/>
        <dbReference type="ChEBI" id="CHEBI:57540"/>
        <dbReference type="ChEBI" id="CHEBI:57945"/>
        <dbReference type="ChEBI" id="CHEBI:133367"/>
        <dbReference type="ChEBI" id="CHEBI:137498"/>
    </reaction>
    <physiologicalReaction direction="left-to-right" evidence="19">
        <dbReference type="Rhea" id="RHEA:53589"/>
    </physiologicalReaction>
</comment>
<evidence type="ECO:0000256" key="11">
    <source>
        <dbReference type="ARBA" id="ARBA00048008"/>
    </source>
</evidence>
<evidence type="ECO:0000256" key="15">
    <source>
        <dbReference type="ARBA" id="ARBA00048393"/>
    </source>
</evidence>
<comment type="function">
    <text evidence="8">Catalyzes the NAD-dependent dehydrogenation (oxidation) of a broad array of hydroxylated polyunsaturated fatty acids (mainly eicosanoids and docosanoids, including prostaglandins, lipoxins and resolvins), yielding their corresponding keto (oxo) metabolites. Decreases the levels of the pro-proliferative prostaglandins such as prostaglandin E2 (whose activity is increased in cancer because of an increase in the expression of cyclooxygenase 2) and generates oxo-fatty acid products that can profoundly influence cell function by abrogating pro-inflammatory cytokine expression. Converts resolvins E1, D1 and D2 to their oxo products, which represents a mode of resolvin inactivation. Resolvin E1 plays important roles during the resolution phase of acute inflammation, while resolvins D1 and D2 have a unique role in obesity-induced adipose inflammation.</text>
</comment>
<comment type="catalytic activity">
    <reaction evidence="14">
        <text>resolvin D1 + NAD(+) = 17-oxoresolvin D1 + NADH + H(+)</text>
        <dbReference type="Rhea" id="RHEA:50128"/>
        <dbReference type="ChEBI" id="CHEBI:15378"/>
        <dbReference type="ChEBI" id="CHEBI:57540"/>
        <dbReference type="ChEBI" id="CHEBI:57945"/>
        <dbReference type="ChEBI" id="CHEBI:132079"/>
        <dbReference type="ChEBI" id="CHEBI:132081"/>
    </reaction>
    <physiologicalReaction direction="left-to-right" evidence="14">
        <dbReference type="Rhea" id="RHEA:50129"/>
    </physiologicalReaction>
</comment>
<dbReference type="InterPro" id="IPR036291">
    <property type="entry name" value="NAD(P)-bd_dom_sf"/>
</dbReference>
<dbReference type="EC" id="1.1.1.232" evidence="4"/>
<evidence type="ECO:0000256" key="6">
    <source>
        <dbReference type="ARBA" id="ARBA00041812"/>
    </source>
</evidence>
<dbReference type="PANTHER" id="PTHR44229">
    <property type="entry name" value="15-HYDROXYPROSTAGLANDIN DEHYDROGENASE [NAD(+)]"/>
    <property type="match status" value="1"/>
</dbReference>
<dbReference type="Pfam" id="PF00106">
    <property type="entry name" value="adh_short"/>
    <property type="match status" value="1"/>
</dbReference>
<dbReference type="EC" id="1.1.1.141" evidence="3"/>
<organism evidence="22">
    <name type="scientific">Caligus rogercresseyi</name>
    <name type="common">Sea louse</name>
    <dbReference type="NCBI Taxonomy" id="217165"/>
    <lineage>
        <taxon>Eukaryota</taxon>
        <taxon>Metazoa</taxon>
        <taxon>Ecdysozoa</taxon>
        <taxon>Arthropoda</taxon>
        <taxon>Crustacea</taxon>
        <taxon>Multicrustacea</taxon>
        <taxon>Hexanauplia</taxon>
        <taxon>Copepoda</taxon>
        <taxon>Siphonostomatoida</taxon>
        <taxon>Caligidae</taxon>
        <taxon>Caligus</taxon>
    </lineage>
</organism>
<evidence type="ECO:0000256" key="21">
    <source>
        <dbReference type="ARBA" id="ARBA00049188"/>
    </source>
</evidence>
<dbReference type="AlphaFoldDB" id="C1BQA6"/>
<comment type="catalytic activity">
    <reaction evidence="20">
        <text>(15S)-hydroxy-(5Z,8Z,11Z,13E)-eicosatetraenoate + NAD(+) = 15-oxo-(5Z,8Z,11Z,13E)-eicosatetraenoate + NADH + H(+)</text>
        <dbReference type="Rhea" id="RHEA:23260"/>
        <dbReference type="ChEBI" id="CHEBI:15378"/>
        <dbReference type="ChEBI" id="CHEBI:57409"/>
        <dbReference type="ChEBI" id="CHEBI:57410"/>
        <dbReference type="ChEBI" id="CHEBI:57540"/>
        <dbReference type="ChEBI" id="CHEBI:57945"/>
        <dbReference type="EC" id="1.1.1.232"/>
    </reaction>
    <physiologicalReaction direction="left-to-right" evidence="20">
        <dbReference type="Rhea" id="RHEA:23261"/>
    </physiologicalReaction>
</comment>
<evidence type="ECO:0000256" key="1">
    <source>
        <dbReference type="ARBA" id="ARBA00006484"/>
    </source>
</evidence>
<evidence type="ECO:0000256" key="14">
    <source>
        <dbReference type="ARBA" id="ARBA00048170"/>
    </source>
</evidence>
<comment type="similarity">
    <text evidence="1">Belongs to the short-chain dehydrogenases/reductases (SDR) family.</text>
</comment>
<dbReference type="SUPFAM" id="SSF51735">
    <property type="entry name" value="NAD(P)-binding Rossmann-fold domains"/>
    <property type="match status" value="1"/>
</dbReference>
<evidence type="ECO:0000256" key="7">
    <source>
        <dbReference type="ARBA" id="ARBA00042026"/>
    </source>
</evidence>
<dbReference type="GO" id="GO:0016404">
    <property type="term" value="F:15-hydroxyprostaglandin dehydrogenase (NAD+) activity"/>
    <property type="evidence" value="ECO:0007669"/>
    <property type="project" value="UniProtKB-EC"/>
</dbReference>
<comment type="catalytic activity">
    <reaction evidence="18">
        <text>prostaglandin E2 + NAD(+) = 15-oxoprostaglandin E2 + NADH + H(+)</text>
        <dbReference type="Rhea" id="RHEA:11876"/>
        <dbReference type="ChEBI" id="CHEBI:15378"/>
        <dbReference type="ChEBI" id="CHEBI:57400"/>
        <dbReference type="ChEBI" id="CHEBI:57540"/>
        <dbReference type="ChEBI" id="CHEBI:57945"/>
        <dbReference type="ChEBI" id="CHEBI:606564"/>
        <dbReference type="EC" id="1.1.1.141"/>
    </reaction>
    <physiologicalReaction direction="left-to-right" evidence="18">
        <dbReference type="Rhea" id="RHEA:11877"/>
    </physiologicalReaction>
</comment>
<evidence type="ECO:0000256" key="3">
    <source>
        <dbReference type="ARBA" id="ARBA00038968"/>
    </source>
</evidence>
<gene>
    <name evidence="22" type="primary">PGDH</name>
</gene>
<comment type="catalytic activity">
    <reaction evidence="16">
        <text>lipoxin A4 + NAD(+) = 15-oxo-(5S,6R)-dihydroxy-(7E,9E,11Z,13E)-eicosatetraenoate + NADH + H(+)</text>
        <dbReference type="Rhea" id="RHEA:41572"/>
        <dbReference type="ChEBI" id="CHEBI:15378"/>
        <dbReference type="ChEBI" id="CHEBI:57540"/>
        <dbReference type="ChEBI" id="CHEBI:57945"/>
        <dbReference type="ChEBI" id="CHEBI:67026"/>
        <dbReference type="ChEBI" id="CHEBI:78311"/>
    </reaction>
    <physiologicalReaction direction="left-to-right" evidence="16">
        <dbReference type="Rhea" id="RHEA:41573"/>
    </physiologicalReaction>
</comment>
<evidence type="ECO:0000256" key="16">
    <source>
        <dbReference type="ARBA" id="ARBA00048535"/>
    </source>
</evidence>
<reference evidence="22" key="1">
    <citation type="submission" date="2009-03" db="EMBL/GenBank/DDBJ databases">
        <title>Caligus rogercresseyi ESTs and full-length cDNAs.</title>
        <authorList>
            <person name="Yasuike M."/>
            <person name="von Schalburg K."/>
            <person name="Cooper G."/>
            <person name="Leong J."/>
            <person name="Jones S.R.M."/>
            <person name="Koop B.F."/>
        </authorList>
    </citation>
    <scope>NUCLEOTIDE SEQUENCE</scope>
    <source>
        <tissue evidence="22">Whole tissue</tissue>
    </source>
</reference>
<proteinExistence type="evidence at transcript level"/>
<evidence type="ECO:0000256" key="12">
    <source>
        <dbReference type="ARBA" id="ARBA00048140"/>
    </source>
</evidence>
<comment type="catalytic activity">
    <reaction evidence="9">
        <text>prostaglandin E1 + NAD(+) = 15-oxoprostaglandin E1 + NADH + H(+)</text>
        <dbReference type="Rhea" id="RHEA:16477"/>
        <dbReference type="ChEBI" id="CHEBI:15378"/>
        <dbReference type="ChEBI" id="CHEBI:57397"/>
        <dbReference type="ChEBI" id="CHEBI:57401"/>
        <dbReference type="ChEBI" id="CHEBI:57540"/>
        <dbReference type="ChEBI" id="CHEBI:57945"/>
    </reaction>
    <physiologicalReaction direction="left-to-right" evidence="9">
        <dbReference type="Rhea" id="RHEA:16478"/>
    </physiologicalReaction>
</comment>
<dbReference type="GO" id="GO:0005737">
    <property type="term" value="C:cytoplasm"/>
    <property type="evidence" value="ECO:0007669"/>
    <property type="project" value="TreeGrafter"/>
</dbReference>
<evidence type="ECO:0000256" key="10">
    <source>
        <dbReference type="ARBA" id="ARBA00047672"/>
    </source>
</evidence>
<comment type="catalytic activity">
    <reaction evidence="15">
        <text>resolvin D2 + NAD(+) = 7-oxoresolvin D2 + NADH + H(+)</text>
        <dbReference type="Rhea" id="RHEA:53584"/>
        <dbReference type="ChEBI" id="CHEBI:15378"/>
        <dbReference type="ChEBI" id="CHEBI:57540"/>
        <dbReference type="ChEBI" id="CHEBI:57945"/>
        <dbReference type="ChEBI" id="CHEBI:133367"/>
        <dbReference type="ChEBI" id="CHEBI:137497"/>
    </reaction>
    <physiologicalReaction direction="left-to-right" evidence="15">
        <dbReference type="Rhea" id="RHEA:53585"/>
    </physiologicalReaction>
</comment>
<dbReference type="Gene3D" id="3.40.50.720">
    <property type="entry name" value="NAD(P)-binding Rossmann-like Domain"/>
    <property type="match status" value="1"/>
</dbReference>
<evidence type="ECO:0000256" key="18">
    <source>
        <dbReference type="ARBA" id="ARBA00048739"/>
    </source>
</evidence>
<keyword evidence="2" id="KW-0560">Oxidoreductase</keyword>
<evidence type="ECO:0000256" key="8">
    <source>
        <dbReference type="ARBA" id="ARBA00045705"/>
    </source>
</evidence>
<accession>C1BQA6</accession>
<evidence type="ECO:0000256" key="5">
    <source>
        <dbReference type="ARBA" id="ARBA00040276"/>
    </source>
</evidence>
<evidence type="ECO:0000256" key="13">
    <source>
        <dbReference type="ARBA" id="ARBA00048144"/>
    </source>
</evidence>
<comment type="catalytic activity">
    <reaction evidence="10">
        <text>resolvin D1 + NAD(+) = 8-oxoresolvin D1 + NADH + H(+)</text>
        <dbReference type="Rhea" id="RHEA:50124"/>
        <dbReference type="ChEBI" id="CHEBI:15378"/>
        <dbReference type="ChEBI" id="CHEBI:57540"/>
        <dbReference type="ChEBI" id="CHEBI:57945"/>
        <dbReference type="ChEBI" id="CHEBI:132079"/>
        <dbReference type="ChEBI" id="CHEBI:132080"/>
    </reaction>
    <physiologicalReaction direction="left-to-right" evidence="10">
        <dbReference type="Rhea" id="RHEA:50125"/>
    </physiologicalReaction>
</comment>
<comment type="catalytic activity">
    <reaction evidence="17">
        <text>prostaglandin A1 + NAD(+) = 15-oxo-prostaglandin A1 + NADH + H(+)</text>
        <dbReference type="Rhea" id="RHEA:41263"/>
        <dbReference type="ChEBI" id="CHEBI:15378"/>
        <dbReference type="ChEBI" id="CHEBI:57398"/>
        <dbReference type="ChEBI" id="CHEBI:57540"/>
        <dbReference type="ChEBI" id="CHEBI:57945"/>
        <dbReference type="ChEBI" id="CHEBI:85072"/>
    </reaction>
    <physiologicalReaction direction="left-to-right" evidence="17">
        <dbReference type="Rhea" id="RHEA:41264"/>
    </physiologicalReaction>
</comment>
<evidence type="ECO:0000256" key="17">
    <source>
        <dbReference type="ARBA" id="ARBA00048611"/>
    </source>
</evidence>
<comment type="catalytic activity">
    <reaction evidence="13">
        <text>(11R)-hydroxy-(5Z,8Z,12E,14Z)-eicosatetraenoate + NAD(+) = 11-oxo-(5Z,8Z,12E,14Z)-eicosatetraenoate + NADH + H(+)</text>
        <dbReference type="Rhea" id="RHEA:48640"/>
        <dbReference type="ChEBI" id="CHEBI:15378"/>
        <dbReference type="ChEBI" id="CHEBI:57540"/>
        <dbReference type="ChEBI" id="CHEBI:57945"/>
        <dbReference type="ChEBI" id="CHEBI:78836"/>
        <dbReference type="ChEBI" id="CHEBI:90697"/>
    </reaction>
    <physiologicalReaction direction="left-to-right" evidence="13">
        <dbReference type="Rhea" id="RHEA:48641"/>
    </physiologicalReaction>
</comment>
<evidence type="ECO:0000256" key="4">
    <source>
        <dbReference type="ARBA" id="ARBA00039060"/>
    </source>
</evidence>
<comment type="catalytic activity">
    <reaction evidence="21">
        <text>resolvin E1 + NAD(+) = 18-oxo-resolvin E1 + NADH + H(+)</text>
        <dbReference type="Rhea" id="RHEA:49244"/>
        <dbReference type="ChEBI" id="CHEBI:15378"/>
        <dbReference type="ChEBI" id="CHEBI:57540"/>
        <dbReference type="ChEBI" id="CHEBI:57945"/>
        <dbReference type="ChEBI" id="CHEBI:91000"/>
        <dbReference type="ChEBI" id="CHEBI:91001"/>
    </reaction>
    <physiologicalReaction direction="left-to-right" evidence="21">
        <dbReference type="Rhea" id="RHEA:49245"/>
    </physiologicalReaction>
</comment>
<dbReference type="PRINTS" id="PR00081">
    <property type="entry name" value="GDHRDH"/>
</dbReference>
<dbReference type="InterPro" id="IPR002347">
    <property type="entry name" value="SDR_fam"/>
</dbReference>
<comment type="catalytic activity">
    <reaction evidence="11">
        <text>14-hydroxy-(4Z,7Z,10Z,12E,16Z,19Z)-docosahexaenoate + NAD(+) = 14-oxo-(4Z,7Z,10Z,12E,16Z,19Z)-docosahexaenoate + NADH + H(+)</text>
        <dbReference type="Rhea" id="RHEA:48952"/>
        <dbReference type="ChEBI" id="CHEBI:15378"/>
        <dbReference type="ChEBI" id="CHEBI:57540"/>
        <dbReference type="ChEBI" id="CHEBI:57945"/>
        <dbReference type="ChEBI" id="CHEBI:90866"/>
        <dbReference type="ChEBI" id="CHEBI:90867"/>
    </reaction>
    <physiologicalReaction direction="left-to-right" evidence="11">
        <dbReference type="Rhea" id="RHEA:48953"/>
    </physiologicalReaction>
</comment>
<dbReference type="GO" id="GO:0047034">
    <property type="term" value="F:15-hydroxyicosatetraenoate dehydrogenase activity"/>
    <property type="evidence" value="ECO:0007669"/>
    <property type="project" value="UniProtKB-EC"/>
</dbReference>
<evidence type="ECO:0000256" key="19">
    <source>
        <dbReference type="ARBA" id="ARBA00048921"/>
    </source>
</evidence>
<name>C1BQA6_CALRO</name>
<evidence type="ECO:0000256" key="9">
    <source>
        <dbReference type="ARBA" id="ARBA00047325"/>
    </source>
</evidence>
<evidence type="ECO:0000313" key="22">
    <source>
        <dbReference type="EMBL" id="ACO11209.1"/>
    </source>
</evidence>
<sequence>MNKFEVGDKTFLIIGGLGIPGESLTEFVHSRGAKVWITDTVPESEGIEQIGSKYSERWGYSTLDVRNEDEVTGAFQKCVDKFGRPDIVFNMSQVFGEEDWRNVYDVNVKGAHICIKVGMEFMDRSHEGKGGAIINISSFLGVSCFGDHFAATPAFTSSQHAVTALTRTFGSDLYFERTGVRVISIVPYYFESSKMVANGFEAMTSDPEALKRIQADAKDKKFVTAEEAALKIINVLNAKNGSVWFIRTNQLRPVNIPDTRMPKSQFG</sequence>
<protein>
    <recommendedName>
        <fullName evidence="5">15-hydroxyprostaglandin dehydrogenase [NAD(+)]</fullName>
        <ecNumber evidence="3">1.1.1.141</ecNumber>
        <ecNumber evidence="4">1.1.1.232</ecNumber>
    </recommendedName>
    <alternativeName>
        <fullName evidence="7">Eicosanoid/docosanoid dehydrogenase [NAD(+)]</fullName>
    </alternativeName>
    <alternativeName>
        <fullName evidence="6">Prostaglandin dehydrogenase 1</fullName>
    </alternativeName>
</protein>
<dbReference type="EMBL" id="BT076785">
    <property type="protein sequence ID" value="ACO11209.1"/>
    <property type="molecule type" value="mRNA"/>
</dbReference>
<evidence type="ECO:0000256" key="2">
    <source>
        <dbReference type="ARBA" id="ARBA00023002"/>
    </source>
</evidence>
<comment type="catalytic activity">
    <reaction evidence="12">
        <text>15-oxo-(5S,6R)-dihydroxy-(7E,9E,11Z)-eicosatrienoate + NADH + H(+) = (5S,6R,15S)-trihydroxy-(7E,9E,11Z)-eicosatrienoate + NAD(+)</text>
        <dbReference type="Rhea" id="RHEA:41596"/>
        <dbReference type="ChEBI" id="CHEBI:15378"/>
        <dbReference type="ChEBI" id="CHEBI:57540"/>
        <dbReference type="ChEBI" id="CHEBI:57945"/>
        <dbReference type="ChEBI" id="CHEBI:78325"/>
        <dbReference type="ChEBI" id="CHEBI:78329"/>
    </reaction>
    <physiologicalReaction direction="left-to-right" evidence="12">
        <dbReference type="Rhea" id="RHEA:41597"/>
    </physiologicalReaction>
</comment>
<evidence type="ECO:0000256" key="20">
    <source>
        <dbReference type="ARBA" id="ARBA00049151"/>
    </source>
</evidence>